<organism evidence="2">
    <name type="scientific">Caldilineaceae bacterium SB0675_bin_29</name>
    <dbReference type="NCBI Taxonomy" id="2605266"/>
    <lineage>
        <taxon>Bacteria</taxon>
        <taxon>Bacillati</taxon>
        <taxon>Chloroflexota</taxon>
        <taxon>Caldilineae</taxon>
        <taxon>Caldilineales</taxon>
        <taxon>Caldilineaceae</taxon>
    </lineage>
</organism>
<dbReference type="PANTHER" id="PTHR40469:SF2">
    <property type="entry name" value="GALACTOSE-BINDING DOMAIN-LIKE SUPERFAMILY PROTEIN"/>
    <property type="match status" value="1"/>
</dbReference>
<protein>
    <submittedName>
        <fullName evidence="2">ThuA domain-containing protein</fullName>
    </submittedName>
</protein>
<proteinExistence type="predicted"/>
<dbReference type="PANTHER" id="PTHR40469">
    <property type="entry name" value="SECRETED GLYCOSYL HYDROLASE"/>
    <property type="match status" value="1"/>
</dbReference>
<feature type="domain" description="ThuA-like" evidence="1">
    <location>
        <begin position="57"/>
        <end position="220"/>
    </location>
</feature>
<sequence length="224" mass="25585">MANDRTVEDLIRCAVITGGHGYDVLNFHRFFRGLAGVDAYIQHMDDFASARANVRDSYDVVLFYTMLMEGPTDDGGPWYAGRPKTALEHLGETEQGIVLLHHSILAYPQWPLWSEMVGIRDRSFDHHPEQTLRVEIADPGHPITKDRNAWEMADETYMMDEPGTDSEILLTADHPRSMGAISWTRMHRRARVFCFQSGHDNLTWANPDFGETVLRGIQWAAQRI</sequence>
<dbReference type="InterPro" id="IPR029062">
    <property type="entry name" value="Class_I_gatase-like"/>
</dbReference>
<dbReference type="SUPFAM" id="SSF52317">
    <property type="entry name" value="Class I glutamine amidotransferase-like"/>
    <property type="match status" value="1"/>
</dbReference>
<dbReference type="EMBL" id="VYDA01000362">
    <property type="protein sequence ID" value="MYH62054.1"/>
    <property type="molecule type" value="Genomic_DNA"/>
</dbReference>
<evidence type="ECO:0000259" key="1">
    <source>
        <dbReference type="Pfam" id="PF06283"/>
    </source>
</evidence>
<dbReference type="InterPro" id="IPR029010">
    <property type="entry name" value="ThuA-like"/>
</dbReference>
<dbReference type="Gene3D" id="3.40.50.880">
    <property type="match status" value="1"/>
</dbReference>
<dbReference type="Pfam" id="PF06283">
    <property type="entry name" value="ThuA"/>
    <property type="match status" value="1"/>
</dbReference>
<evidence type="ECO:0000313" key="2">
    <source>
        <dbReference type="EMBL" id="MYH62054.1"/>
    </source>
</evidence>
<dbReference type="AlphaFoldDB" id="A0A6B1G7G9"/>
<accession>A0A6B1G7G9</accession>
<reference evidence="2" key="1">
    <citation type="submission" date="2019-09" db="EMBL/GenBank/DDBJ databases">
        <title>Characterisation of the sponge microbiome using genome-centric metagenomics.</title>
        <authorList>
            <person name="Engelberts J.P."/>
            <person name="Robbins S.J."/>
            <person name="De Goeij J.M."/>
            <person name="Aranda M."/>
            <person name="Bell S.C."/>
            <person name="Webster N.S."/>
        </authorList>
    </citation>
    <scope>NUCLEOTIDE SEQUENCE</scope>
    <source>
        <strain evidence="2">SB0675_bin_29</strain>
    </source>
</reference>
<gene>
    <name evidence="2" type="ORF">F4148_09920</name>
</gene>
<comment type="caution">
    <text evidence="2">The sequence shown here is derived from an EMBL/GenBank/DDBJ whole genome shotgun (WGS) entry which is preliminary data.</text>
</comment>
<name>A0A6B1G7G9_9CHLR</name>